<dbReference type="Proteomes" id="UP001266305">
    <property type="component" value="Unassembled WGS sequence"/>
</dbReference>
<evidence type="ECO:0000313" key="2">
    <source>
        <dbReference type="EMBL" id="KAK2097422.1"/>
    </source>
</evidence>
<protein>
    <submittedName>
        <fullName evidence="2">Zinc finger and SCAN domain-containing protein 32</fullName>
    </submittedName>
</protein>
<feature type="compositionally biased region" description="Basic and acidic residues" evidence="1">
    <location>
        <begin position="73"/>
        <end position="82"/>
    </location>
</feature>
<comment type="caution">
    <text evidence="2">The sequence shown here is derived from an EMBL/GenBank/DDBJ whole genome shotgun (WGS) entry which is preliminary data.</text>
</comment>
<name>A0ABQ9UK18_SAGOE</name>
<feature type="region of interest" description="Disordered" evidence="1">
    <location>
        <begin position="43"/>
        <end position="90"/>
    </location>
</feature>
<proteinExistence type="predicted"/>
<gene>
    <name evidence="2" type="primary">ZSCAN32</name>
    <name evidence="2" type="ORF">P7K49_022873</name>
</gene>
<evidence type="ECO:0000256" key="1">
    <source>
        <dbReference type="SAM" id="MobiDB-lite"/>
    </source>
</evidence>
<feature type="compositionally biased region" description="Basic and acidic residues" evidence="1">
    <location>
        <begin position="47"/>
        <end position="57"/>
    </location>
</feature>
<dbReference type="EMBL" id="JASSZA010000011">
    <property type="protein sequence ID" value="KAK2097422.1"/>
    <property type="molecule type" value="Genomic_DNA"/>
</dbReference>
<accession>A0ABQ9UK18</accession>
<sequence length="90" mass="10107">MLVFLSEEVGLCTVCGKSNEQEVKVSDSEKDLKGLMEEMAPLGATRESLRYHWKQEDQPEEPTLKGSQSSHQRPGEQSEGKQKPLFSPET</sequence>
<evidence type="ECO:0000313" key="3">
    <source>
        <dbReference type="Proteomes" id="UP001266305"/>
    </source>
</evidence>
<feature type="non-terminal residue" evidence="2">
    <location>
        <position position="90"/>
    </location>
</feature>
<reference evidence="2 3" key="1">
    <citation type="submission" date="2023-05" db="EMBL/GenBank/DDBJ databases">
        <title>B98-5 Cell Line De Novo Hybrid Assembly: An Optical Mapping Approach.</title>
        <authorList>
            <person name="Kananen K."/>
            <person name="Auerbach J.A."/>
            <person name="Kautto E."/>
            <person name="Blachly J.S."/>
        </authorList>
    </citation>
    <scope>NUCLEOTIDE SEQUENCE [LARGE SCALE GENOMIC DNA]</scope>
    <source>
        <strain evidence="2">B95-8</strain>
        <tissue evidence="2">Cell line</tissue>
    </source>
</reference>
<organism evidence="2 3">
    <name type="scientific">Saguinus oedipus</name>
    <name type="common">Cotton-top tamarin</name>
    <name type="synonym">Oedipomidas oedipus</name>
    <dbReference type="NCBI Taxonomy" id="9490"/>
    <lineage>
        <taxon>Eukaryota</taxon>
        <taxon>Metazoa</taxon>
        <taxon>Chordata</taxon>
        <taxon>Craniata</taxon>
        <taxon>Vertebrata</taxon>
        <taxon>Euteleostomi</taxon>
        <taxon>Mammalia</taxon>
        <taxon>Eutheria</taxon>
        <taxon>Euarchontoglires</taxon>
        <taxon>Primates</taxon>
        <taxon>Haplorrhini</taxon>
        <taxon>Platyrrhini</taxon>
        <taxon>Cebidae</taxon>
        <taxon>Callitrichinae</taxon>
        <taxon>Saguinus</taxon>
    </lineage>
</organism>
<keyword evidence="3" id="KW-1185">Reference proteome</keyword>